<dbReference type="AlphaFoldDB" id="A0ABD5RLK1"/>
<dbReference type="RefSeq" id="WP_247413979.1">
    <property type="nucleotide sequence ID" value="NZ_JALLGW010000001.1"/>
</dbReference>
<reference evidence="1 2" key="1">
    <citation type="journal article" date="2019" name="Int. J. Syst. Evol. Microbiol.">
        <title>The Global Catalogue of Microorganisms (GCM) 10K type strain sequencing project: providing services to taxonomists for standard genome sequencing and annotation.</title>
        <authorList>
            <consortium name="The Broad Institute Genomics Platform"/>
            <consortium name="The Broad Institute Genome Sequencing Center for Infectious Disease"/>
            <person name="Wu L."/>
            <person name="Ma J."/>
        </authorList>
    </citation>
    <scope>NUCLEOTIDE SEQUENCE [LARGE SCALE GENOMIC DNA]</scope>
    <source>
        <strain evidence="1 2">CGMCC 1.12543</strain>
    </source>
</reference>
<evidence type="ECO:0008006" key="3">
    <source>
        <dbReference type="Google" id="ProtNLM"/>
    </source>
</evidence>
<dbReference type="EMBL" id="JBHSQH010000001">
    <property type="protein sequence ID" value="MFC5971065.1"/>
    <property type="molecule type" value="Genomic_DNA"/>
</dbReference>
<sequence length="327" mass="36545">MTNPLFSTYRQGENRVTGTVLAAFEHCNSALLEDVLESLLDESDFPLLTFENQPVRDGSVPDAVIRSSAAIYVETKTAQDAVDRDQLERHLKALDVDSADKGRLVVLTPDAEPPAALPDDERIVWANFDALVEAVESVLGRDVGTAEDSVAVPTEREAFLLRELVRFIESENLTSDAADRVIVVAARRAWPEYQQHGLYFCQSGRYFDPAEHIAFYTDGEIKTEIPRILSRVDDVELTATGVEEHEGLTEHQREQLSSVVAEMRREDGRRIGEVQQVFFLEEDLSLTEPIQNDKTAESGRSIGFVQGHRYVSLSDLEEGPTHTSELE</sequence>
<name>A0ABD5RLK1_9EURY</name>
<evidence type="ECO:0000313" key="1">
    <source>
        <dbReference type="EMBL" id="MFC5971065.1"/>
    </source>
</evidence>
<evidence type="ECO:0000313" key="2">
    <source>
        <dbReference type="Proteomes" id="UP001596099"/>
    </source>
</evidence>
<comment type="caution">
    <text evidence="1">The sequence shown here is derived from an EMBL/GenBank/DDBJ whole genome shotgun (WGS) entry which is preliminary data.</text>
</comment>
<proteinExistence type="predicted"/>
<protein>
    <recommendedName>
        <fullName evidence="3">PD-(D/E)XK nuclease family protein</fullName>
    </recommendedName>
</protein>
<accession>A0ABD5RLK1</accession>
<keyword evidence="2" id="KW-1185">Reference proteome</keyword>
<dbReference type="Proteomes" id="UP001596099">
    <property type="component" value="Unassembled WGS sequence"/>
</dbReference>
<gene>
    <name evidence="1" type="ORF">ACFPYI_06930</name>
</gene>
<organism evidence="1 2">
    <name type="scientific">Halomarina salina</name>
    <dbReference type="NCBI Taxonomy" id="1872699"/>
    <lineage>
        <taxon>Archaea</taxon>
        <taxon>Methanobacteriati</taxon>
        <taxon>Methanobacteriota</taxon>
        <taxon>Stenosarchaea group</taxon>
        <taxon>Halobacteria</taxon>
        <taxon>Halobacteriales</taxon>
        <taxon>Natronomonadaceae</taxon>
        <taxon>Halomarina</taxon>
    </lineage>
</organism>